<protein>
    <recommendedName>
        <fullName evidence="3">Transcriptional regulator</fullName>
    </recommendedName>
</protein>
<keyword evidence="2" id="KW-1185">Reference proteome</keyword>
<dbReference type="EMBL" id="FNTS01000002">
    <property type="protein sequence ID" value="SED65796.1"/>
    <property type="molecule type" value="Genomic_DNA"/>
</dbReference>
<reference evidence="1 2" key="1">
    <citation type="submission" date="2016-10" db="EMBL/GenBank/DDBJ databases">
        <authorList>
            <person name="Varghese N."/>
            <person name="Submissions S."/>
        </authorList>
    </citation>
    <scope>NUCLEOTIDE SEQUENCE [LARGE SCALE GENOMIC DNA]</scope>
    <source>
        <strain evidence="1 2">BS2773</strain>
    </source>
</reference>
<sequence>MLDRKKLESSYRDSVGCEWLELTALEVRLIKLYRQISEKDRKQVRRIAGYLAEPSDIE</sequence>
<evidence type="ECO:0000313" key="1">
    <source>
        <dbReference type="EMBL" id="SED65796.1"/>
    </source>
</evidence>
<gene>
    <name evidence="1" type="ORF">SAMN04515675_1924</name>
</gene>
<name>A0A1H5CGL4_9PSED</name>
<dbReference type="Proteomes" id="UP000182179">
    <property type="component" value="Unassembled WGS sequence"/>
</dbReference>
<proteinExistence type="predicted"/>
<dbReference type="RefSeq" id="WP_162843032.1">
    <property type="nucleotide sequence ID" value="NZ_FNTS01000002.1"/>
</dbReference>
<evidence type="ECO:0008006" key="3">
    <source>
        <dbReference type="Google" id="ProtNLM"/>
    </source>
</evidence>
<accession>A0A1H5CGL4</accession>
<comment type="caution">
    <text evidence="1">The sequence shown here is derived from an EMBL/GenBank/DDBJ whole genome shotgun (WGS) entry which is preliminary data.</text>
</comment>
<organism evidence="1 2">
    <name type="scientific">Pseudomonas costantinii</name>
    <dbReference type="NCBI Taxonomy" id="168469"/>
    <lineage>
        <taxon>Bacteria</taxon>
        <taxon>Pseudomonadati</taxon>
        <taxon>Pseudomonadota</taxon>
        <taxon>Gammaproteobacteria</taxon>
        <taxon>Pseudomonadales</taxon>
        <taxon>Pseudomonadaceae</taxon>
        <taxon>Pseudomonas</taxon>
    </lineage>
</organism>
<evidence type="ECO:0000313" key="2">
    <source>
        <dbReference type="Proteomes" id="UP000182179"/>
    </source>
</evidence>